<name>A0A261UY23_9BORD</name>
<protein>
    <submittedName>
        <fullName evidence="2">Uncharacterized protein</fullName>
    </submittedName>
</protein>
<sequence>MPPQDITWTRMAFATDMVDTNFGDMAFSPKWRSSLAVYYYVVPEEETADSYPNSRLVYLRLTCSLTGWNPSEALRNAQTQAQQAGNWDDLQRTLWETIIASGWAAQYWPCLGAIMQIAVYPHNADGVPPDDYPYFLDFEPKKRELYESVTEGAEMLSASANTTSITKGNSSTNSLEVGASAGFSVGPFGASGSVTSSWSDTTVNQNTTDTSREARETLSRTTSTSQMYQLFNGYHLGTNRALFVVAPRPHTVSNSAQTEFNLIDGERNLEGIQDVFLVVHMPRSLDGLCIQAGLDTGHQAPAAVPYYLVATMQRPNTGGGNWPPPDPLPPTPPVPTTPLTPWKQLVVTRRIIQSCGTFDDNGNLVLQQLREPVRPPVVTGEFSLPDRATVALARTQSGSTSPEARAQTQRDLNVAQSQVRRQMLNNISAGSYQPRPFEQTGVFRSLVAGIAMQANIPLADVAGKGFLDPAHLPDLQRAKITTLAQLFAATATDATAGVAQKDVLDRFLKTAKD</sequence>
<evidence type="ECO:0000313" key="2">
    <source>
        <dbReference type="EMBL" id="OZI66784.1"/>
    </source>
</evidence>
<keyword evidence="3" id="KW-1185">Reference proteome</keyword>
<dbReference type="Proteomes" id="UP000215767">
    <property type="component" value="Unassembled WGS sequence"/>
</dbReference>
<comment type="caution">
    <text evidence="2">The sequence shown here is derived from an EMBL/GenBank/DDBJ whole genome shotgun (WGS) entry which is preliminary data.</text>
</comment>
<evidence type="ECO:0000313" key="3">
    <source>
        <dbReference type="Proteomes" id="UP000215767"/>
    </source>
</evidence>
<accession>A0A261UY23</accession>
<gene>
    <name evidence="2" type="ORF">CAL28_03415</name>
</gene>
<feature type="compositionally biased region" description="Polar residues" evidence="1">
    <location>
        <begin position="193"/>
        <end position="209"/>
    </location>
</feature>
<dbReference type="EMBL" id="NEVS01000001">
    <property type="protein sequence ID" value="OZI66784.1"/>
    <property type="molecule type" value="Genomic_DNA"/>
</dbReference>
<reference evidence="3" key="1">
    <citation type="submission" date="2017-05" db="EMBL/GenBank/DDBJ databases">
        <title>Complete and WGS of Bordetella genogroups.</title>
        <authorList>
            <person name="Spilker T."/>
            <person name="Lipuma J."/>
        </authorList>
    </citation>
    <scope>NUCLEOTIDE SEQUENCE [LARGE SCALE GENOMIC DNA]</scope>
    <source>
        <strain evidence="3">AU8856</strain>
    </source>
</reference>
<organism evidence="2 3">
    <name type="scientific">Bordetella genomosp. 11</name>
    <dbReference type="NCBI Taxonomy" id="1416808"/>
    <lineage>
        <taxon>Bacteria</taxon>
        <taxon>Pseudomonadati</taxon>
        <taxon>Pseudomonadota</taxon>
        <taxon>Betaproteobacteria</taxon>
        <taxon>Burkholderiales</taxon>
        <taxon>Alcaligenaceae</taxon>
        <taxon>Bordetella</taxon>
    </lineage>
</organism>
<feature type="region of interest" description="Disordered" evidence="1">
    <location>
        <begin position="193"/>
        <end position="221"/>
    </location>
</feature>
<dbReference type="AlphaFoldDB" id="A0A261UY23"/>
<proteinExistence type="predicted"/>
<evidence type="ECO:0000256" key="1">
    <source>
        <dbReference type="SAM" id="MobiDB-lite"/>
    </source>
</evidence>